<dbReference type="SUPFAM" id="SSF50998">
    <property type="entry name" value="Quinoprotein alcohol dehydrogenase-like"/>
    <property type="match status" value="1"/>
</dbReference>
<dbReference type="CDD" id="cd18186">
    <property type="entry name" value="BTB_POZ_ZBTB_KLHL-like"/>
    <property type="match status" value="1"/>
</dbReference>
<organism evidence="3">
    <name type="scientific">Bandra megavirus</name>
    <dbReference type="NCBI Taxonomy" id="2071566"/>
    <lineage>
        <taxon>Viruses</taxon>
        <taxon>Varidnaviria</taxon>
        <taxon>Bamfordvirae</taxon>
        <taxon>Nucleocytoviricota</taxon>
        <taxon>Megaviricetes</taxon>
        <taxon>Imitervirales</taxon>
        <taxon>Mimiviridae</taxon>
        <taxon>Megamimivirinae</taxon>
        <taxon>Megavirus</taxon>
    </lineage>
</organism>
<comment type="similarity">
    <text evidence="1">Belongs to the mimivirus BTB/WD family.</text>
</comment>
<reference evidence="3" key="1">
    <citation type="submission" date="2018-01" db="EMBL/GenBank/DDBJ databases">
        <title>Draft genome sequence of Bandra megavirus.</title>
        <authorList>
            <person name="Chatterjee A."/>
            <person name="Yadav R."/>
            <person name="Kondabagil K."/>
        </authorList>
    </citation>
    <scope>NUCLEOTIDE SEQUENCE</scope>
    <source>
        <strain evidence="3">KK-1</strain>
    </source>
</reference>
<dbReference type="Gene3D" id="3.30.710.10">
    <property type="entry name" value="Potassium Channel Kv1.1, Chain A"/>
    <property type="match status" value="1"/>
</dbReference>
<dbReference type="InterPro" id="IPR011047">
    <property type="entry name" value="Quinoprotein_ADH-like_sf"/>
</dbReference>
<sequence>MDNIELDICLTLCDDNNQLMLNSNREILSKSCPYFEKLLSGNFSESLENKITIFVPNAAIVNDIIASFYGLNINSTNHLDWEYYLQTCLCRDFLMLDSGIYLEKILNTIIPDQQFDSLLNVLDIIKRDLLNLEDKLAIKIKNNEIVKYLVKNLPKNFDRNLIPKSIQNDIDLASYNNLLLASDNDVTMKNYTTGKSIILPFSYNNNGHIIFVPSTNQLILNNETITFINILTGKKKFYLKNAWNCRMDDTYYGKKYTLDISSNQKYLVCGSNDRNIKLFDVEEKKIIKTWCPHFNNKILIRSNITNTLFTPDNQCIIVSGYKNTCEMYLNKYDLEGNLIWSKKEIGDWWHYIDIICLNDKIVLLGLGPHYAWLEVISLETGNNIYCENKYQESDHICHLKNNCIAIVDDNTIYVYDIDKQQEIAILGEHNDLINLFYNKKNNHLISSCKNKMKIWDPELGLIDEMIIDNQIILPLFDFNKNLNL</sequence>
<dbReference type="InterPro" id="IPR001680">
    <property type="entry name" value="WD40_rpt"/>
</dbReference>
<evidence type="ECO:0000259" key="2">
    <source>
        <dbReference type="PROSITE" id="PS50097"/>
    </source>
</evidence>
<evidence type="ECO:0000313" key="3">
    <source>
        <dbReference type="EMBL" id="AUV58913.1"/>
    </source>
</evidence>
<dbReference type="Pfam" id="PF00400">
    <property type="entry name" value="WD40"/>
    <property type="match status" value="1"/>
</dbReference>
<accession>A0A2K9V9M3</accession>
<dbReference type="InterPro" id="IPR000210">
    <property type="entry name" value="BTB/POZ_dom"/>
</dbReference>
<name>A0A2K9V9M3_9VIRU</name>
<proteinExistence type="inferred from homology"/>
<dbReference type="PROSITE" id="PS50097">
    <property type="entry name" value="BTB"/>
    <property type="match status" value="1"/>
</dbReference>
<dbReference type="InterPro" id="IPR011333">
    <property type="entry name" value="SKP1/BTB/POZ_sf"/>
</dbReference>
<protein>
    <submittedName>
        <fullName evidence="3">BTB POZ domain-containing protein</fullName>
    </submittedName>
</protein>
<dbReference type="SMART" id="SM00320">
    <property type="entry name" value="WD40"/>
    <property type="match status" value="2"/>
</dbReference>
<evidence type="ECO:0000256" key="1">
    <source>
        <dbReference type="ARBA" id="ARBA00006497"/>
    </source>
</evidence>
<dbReference type="InterPro" id="IPR015943">
    <property type="entry name" value="WD40/YVTN_repeat-like_dom_sf"/>
</dbReference>
<dbReference type="Gene3D" id="2.130.10.10">
    <property type="entry name" value="YVTN repeat-like/Quinoprotein amine dehydrogenase"/>
    <property type="match status" value="1"/>
</dbReference>
<feature type="domain" description="BTB" evidence="2">
    <location>
        <begin position="6"/>
        <end position="77"/>
    </location>
</feature>
<dbReference type="EMBL" id="MG779386">
    <property type="protein sequence ID" value="AUV58913.1"/>
    <property type="molecule type" value="Genomic_DNA"/>
</dbReference>